<dbReference type="RefSeq" id="XP_038047460.1">
    <property type="nucleotide sequence ID" value="XM_038191532.1"/>
</dbReference>
<dbReference type="GeneID" id="119721452"/>
<feature type="signal peptide" evidence="2">
    <location>
        <begin position="1"/>
        <end position="16"/>
    </location>
</feature>
<keyword evidence="2" id="KW-0732">Signal</keyword>
<evidence type="ECO:0000313" key="3">
    <source>
        <dbReference type="EnsemblMetazoa" id="XP_038047460.1"/>
    </source>
</evidence>
<sequence>MLLYALCCMCTAFSQGLVFELMRFVFLFKEPHHQISKSLASATENGAEDHLIKLAKDGTYVEAQDVAGTAEMLKLDLIVVKSTDDGFMVVINKGNTGTKSGCLLLGLFDEHYISLKSYKDRRAAPLAEDEEFDSQGSYQDRPAGVEAEPIYQDPAQQLDPRLSVQPNPSNKAQPQQSLPPDSPSVKPKPGNNYQTQQSGPSSSTRPNLDSGALLQPQQSVPGSPIEPPNPEFFKSVKSFQPYNQLDSSRPNPPEIINSEEEM</sequence>
<keyword evidence="4" id="KW-1185">Reference proteome</keyword>
<organism evidence="3 4">
    <name type="scientific">Patiria miniata</name>
    <name type="common">Bat star</name>
    <name type="synonym">Asterina miniata</name>
    <dbReference type="NCBI Taxonomy" id="46514"/>
    <lineage>
        <taxon>Eukaryota</taxon>
        <taxon>Metazoa</taxon>
        <taxon>Echinodermata</taxon>
        <taxon>Eleutherozoa</taxon>
        <taxon>Asterozoa</taxon>
        <taxon>Asteroidea</taxon>
        <taxon>Valvatacea</taxon>
        <taxon>Valvatida</taxon>
        <taxon>Asterinidae</taxon>
        <taxon>Patiria</taxon>
    </lineage>
</organism>
<feature type="region of interest" description="Disordered" evidence="1">
    <location>
        <begin position="159"/>
        <end position="262"/>
    </location>
</feature>
<protein>
    <submittedName>
        <fullName evidence="3">Uncharacterized protein</fullName>
    </submittedName>
</protein>
<reference evidence="3" key="1">
    <citation type="submission" date="2022-11" db="UniProtKB">
        <authorList>
            <consortium name="EnsemblMetazoa"/>
        </authorList>
    </citation>
    <scope>IDENTIFICATION</scope>
</reference>
<dbReference type="AlphaFoldDB" id="A0A913Z9A1"/>
<dbReference type="EnsemblMetazoa" id="XM_038191532.1">
    <property type="protein sequence ID" value="XP_038047460.1"/>
    <property type="gene ID" value="LOC119721452"/>
</dbReference>
<feature type="compositionally biased region" description="Polar residues" evidence="1">
    <location>
        <begin position="237"/>
        <end position="249"/>
    </location>
</feature>
<evidence type="ECO:0000256" key="1">
    <source>
        <dbReference type="SAM" id="MobiDB-lite"/>
    </source>
</evidence>
<dbReference type="Proteomes" id="UP000887568">
    <property type="component" value="Unplaced"/>
</dbReference>
<proteinExistence type="predicted"/>
<name>A0A913Z9A1_PATMI</name>
<evidence type="ECO:0000313" key="4">
    <source>
        <dbReference type="Proteomes" id="UP000887568"/>
    </source>
</evidence>
<accession>A0A913Z9A1</accession>
<feature type="chain" id="PRO_5036734221" evidence="2">
    <location>
        <begin position="17"/>
        <end position="262"/>
    </location>
</feature>
<feature type="compositionally biased region" description="Polar residues" evidence="1">
    <location>
        <begin position="191"/>
        <end position="207"/>
    </location>
</feature>
<evidence type="ECO:0000256" key="2">
    <source>
        <dbReference type="SAM" id="SignalP"/>
    </source>
</evidence>